<accession>X1DCB0</accession>
<proteinExistence type="predicted"/>
<dbReference type="PANTHER" id="PTHR44591:SF3">
    <property type="entry name" value="RESPONSE REGULATORY DOMAIN-CONTAINING PROTEIN"/>
    <property type="match status" value="1"/>
</dbReference>
<dbReference type="Pfam" id="PF00072">
    <property type="entry name" value="Response_reg"/>
    <property type="match status" value="1"/>
</dbReference>
<keyword evidence="1" id="KW-0597">Phosphoprotein</keyword>
<evidence type="ECO:0000259" key="2">
    <source>
        <dbReference type="PROSITE" id="PS50110"/>
    </source>
</evidence>
<dbReference type="InterPro" id="IPR011006">
    <property type="entry name" value="CheY-like_superfamily"/>
</dbReference>
<comment type="caution">
    <text evidence="3">The sequence shown here is derived from an EMBL/GenBank/DDBJ whole genome shotgun (WGS) entry which is preliminary data.</text>
</comment>
<evidence type="ECO:0000256" key="1">
    <source>
        <dbReference type="ARBA" id="ARBA00022553"/>
    </source>
</evidence>
<feature type="domain" description="Response regulatory" evidence="2">
    <location>
        <begin position="6"/>
        <end position="125"/>
    </location>
</feature>
<dbReference type="AlphaFoldDB" id="X1DCB0"/>
<reference evidence="3" key="1">
    <citation type="journal article" date="2014" name="Front. Microbiol.">
        <title>High frequency of phylogenetically diverse reductive dehalogenase-homologous genes in deep subseafloor sedimentary metagenomes.</title>
        <authorList>
            <person name="Kawai M."/>
            <person name="Futagami T."/>
            <person name="Toyoda A."/>
            <person name="Takaki Y."/>
            <person name="Nishi S."/>
            <person name="Hori S."/>
            <person name="Arai W."/>
            <person name="Tsubouchi T."/>
            <person name="Morono Y."/>
            <person name="Uchiyama I."/>
            <person name="Ito T."/>
            <person name="Fujiyama A."/>
            <person name="Inagaki F."/>
            <person name="Takami H."/>
        </authorList>
    </citation>
    <scope>NUCLEOTIDE SEQUENCE</scope>
    <source>
        <strain evidence="3">Expedition CK06-06</strain>
    </source>
</reference>
<evidence type="ECO:0000313" key="3">
    <source>
        <dbReference type="EMBL" id="GAG94051.1"/>
    </source>
</evidence>
<dbReference type="Gene3D" id="3.40.50.2300">
    <property type="match status" value="1"/>
</dbReference>
<dbReference type="PANTHER" id="PTHR44591">
    <property type="entry name" value="STRESS RESPONSE REGULATOR PROTEIN 1"/>
    <property type="match status" value="1"/>
</dbReference>
<dbReference type="SUPFAM" id="SSF52172">
    <property type="entry name" value="CheY-like"/>
    <property type="match status" value="1"/>
</dbReference>
<dbReference type="PROSITE" id="PS50110">
    <property type="entry name" value="RESPONSE_REGULATORY"/>
    <property type="match status" value="1"/>
</dbReference>
<dbReference type="InterPro" id="IPR001789">
    <property type="entry name" value="Sig_transdc_resp-reg_receiver"/>
</dbReference>
<gene>
    <name evidence="3" type="ORF">S01H4_44799</name>
</gene>
<dbReference type="InterPro" id="IPR050595">
    <property type="entry name" value="Bact_response_regulator"/>
</dbReference>
<name>X1DCB0_9ZZZZ</name>
<dbReference type="GO" id="GO:0000160">
    <property type="term" value="P:phosphorelay signal transduction system"/>
    <property type="evidence" value="ECO:0007669"/>
    <property type="project" value="InterPro"/>
</dbReference>
<sequence length="125" mass="13814">MGKRAKILLVDDDMDFVEATKVILESKPYEVIVASDGDEGLRKAKAEKPDLILLDVIMPVKDGFTAAEQLKKDPQLRKIPTLMLTAFAAKGVETSIPVSRGFTLEAEDYIDKPVSPEELLARVEK</sequence>
<protein>
    <recommendedName>
        <fullName evidence="2">Response regulatory domain-containing protein</fullName>
    </recommendedName>
</protein>
<organism evidence="3">
    <name type="scientific">marine sediment metagenome</name>
    <dbReference type="NCBI Taxonomy" id="412755"/>
    <lineage>
        <taxon>unclassified sequences</taxon>
        <taxon>metagenomes</taxon>
        <taxon>ecological metagenomes</taxon>
    </lineage>
</organism>
<feature type="non-terminal residue" evidence="3">
    <location>
        <position position="125"/>
    </location>
</feature>
<dbReference type="EMBL" id="BART01024881">
    <property type="protein sequence ID" value="GAG94051.1"/>
    <property type="molecule type" value="Genomic_DNA"/>
</dbReference>
<dbReference type="SMART" id="SM00448">
    <property type="entry name" value="REC"/>
    <property type="match status" value="1"/>
</dbReference>